<dbReference type="SUPFAM" id="SSF50156">
    <property type="entry name" value="PDZ domain-like"/>
    <property type="match status" value="2"/>
</dbReference>
<dbReference type="InterPro" id="IPR036034">
    <property type="entry name" value="PDZ_sf"/>
</dbReference>
<proteinExistence type="predicted"/>
<dbReference type="InterPro" id="IPR041489">
    <property type="entry name" value="PDZ_6"/>
</dbReference>
<protein>
    <submittedName>
        <fullName evidence="7">PDZ domain-containing protein</fullName>
    </submittedName>
</protein>
<dbReference type="CDD" id="cd06159">
    <property type="entry name" value="S2P-M50_PDZ_Arch"/>
    <property type="match status" value="1"/>
</dbReference>
<dbReference type="Gene3D" id="2.30.42.10">
    <property type="match status" value="2"/>
</dbReference>
<evidence type="ECO:0000256" key="5">
    <source>
        <dbReference type="SAM" id="Phobius"/>
    </source>
</evidence>
<evidence type="ECO:0000259" key="6">
    <source>
        <dbReference type="SMART" id="SM00228"/>
    </source>
</evidence>
<organism evidence="7 8">
    <name type="scientific">Methermicoccus shengliensis</name>
    <dbReference type="NCBI Taxonomy" id="660064"/>
    <lineage>
        <taxon>Archaea</taxon>
        <taxon>Methanobacteriati</taxon>
        <taxon>Methanobacteriota</taxon>
        <taxon>Stenosarchaea group</taxon>
        <taxon>Methanomicrobia</taxon>
        <taxon>Methanosarcinales</taxon>
        <taxon>Methermicoccaceae</taxon>
        <taxon>Methermicoccus</taxon>
    </lineage>
</organism>
<accession>A0A832VN67</accession>
<evidence type="ECO:0000313" key="8">
    <source>
        <dbReference type="Proteomes" id="UP000600363"/>
    </source>
</evidence>
<feature type="transmembrane region" description="Helical" evidence="5">
    <location>
        <begin position="193"/>
        <end position="219"/>
    </location>
</feature>
<dbReference type="PRINTS" id="PR01000">
    <property type="entry name" value="SREBPS2PTASE"/>
</dbReference>
<dbReference type="InterPro" id="IPR001478">
    <property type="entry name" value="PDZ"/>
</dbReference>
<dbReference type="Pfam" id="PF02163">
    <property type="entry name" value="Peptidase_M50"/>
    <property type="match status" value="1"/>
</dbReference>
<keyword evidence="3 5" id="KW-1133">Transmembrane helix</keyword>
<dbReference type="GO" id="GO:0016020">
    <property type="term" value="C:membrane"/>
    <property type="evidence" value="ECO:0007669"/>
    <property type="project" value="InterPro"/>
</dbReference>
<dbReference type="Proteomes" id="UP000600363">
    <property type="component" value="Unassembled WGS sequence"/>
</dbReference>
<feature type="transmembrane region" description="Helical" evidence="5">
    <location>
        <begin position="67"/>
        <end position="90"/>
    </location>
</feature>
<sequence length="547" mass="58710">MDGGGWGLALIVLAFVLLYWLVVEYLRDSGVLSRYNITAYGPILMIRTVRGQGLLEALAQPRRAWRVYAEAGVPLMVLGMLVMTGLLLFFDLLLMTSPPKPTIVHEPRNILLIPGINQFIPLGYGLVALFITLVVHELSHAVLCRVEGIRVKSMGILTLVVPIGGFAEPDESQLFEGEGDGGKVATRRERIRILTAGVMSNFTIALLTFVLFFASLYAIAPTGYSAVVVGVDEGSAAQAAHVPTDAVILAVNGVPTHTPEQVVEEVAKVPSGGSVVLTVLKGGRAASYTVPMQEGAVVSVSTEGLSIQGVVKGSPAEGAGLERGMRITAMDGVPIRSLEDFARFMQSTTPYQWVDVEVNGTEHHTIQLAPAPDNTSRGFLGVYYSVGDVVGRAMGIRIAHFPASEYLEGLRSLPSHLDEPMGWLTLLTLPIMRGITGVGGFAGFTGVLSDLYHPLGAASVLGDVWLVLSSALFWVGWVNINVALFNCLPAVPLDGGHVFRDLLTGTFERITTRQRAQRLASWIVMAFAYTIFASIVLMVIGPYIAAR</sequence>
<dbReference type="GO" id="GO:0031293">
    <property type="term" value="P:membrane protein intracellular domain proteolysis"/>
    <property type="evidence" value="ECO:0007669"/>
    <property type="project" value="TreeGrafter"/>
</dbReference>
<dbReference type="EMBL" id="DUIH01000017">
    <property type="protein sequence ID" value="HIH70006.1"/>
    <property type="molecule type" value="Genomic_DNA"/>
</dbReference>
<feature type="transmembrane region" description="Helical" evidence="5">
    <location>
        <begin position="110"/>
        <end position="135"/>
    </location>
</feature>
<dbReference type="PANTHER" id="PTHR13325">
    <property type="entry name" value="PROTEASE M50 MEMBRANE-BOUND TRANSCRIPTION FACTOR SITE 2 PROTEASE"/>
    <property type="match status" value="1"/>
</dbReference>
<dbReference type="Pfam" id="PF17820">
    <property type="entry name" value="PDZ_6"/>
    <property type="match status" value="2"/>
</dbReference>
<gene>
    <name evidence="7" type="ORF">HA299_05290</name>
</gene>
<dbReference type="GO" id="GO:0005737">
    <property type="term" value="C:cytoplasm"/>
    <property type="evidence" value="ECO:0007669"/>
    <property type="project" value="TreeGrafter"/>
</dbReference>
<dbReference type="AlphaFoldDB" id="A0A832VN67"/>
<evidence type="ECO:0000256" key="4">
    <source>
        <dbReference type="ARBA" id="ARBA00023136"/>
    </source>
</evidence>
<comment type="caution">
    <text evidence="7">The sequence shown here is derived from an EMBL/GenBank/DDBJ whole genome shotgun (WGS) entry which is preliminary data.</text>
</comment>
<evidence type="ECO:0000256" key="1">
    <source>
        <dbReference type="ARBA" id="ARBA00004127"/>
    </source>
</evidence>
<keyword evidence="4 5" id="KW-0472">Membrane</keyword>
<feature type="domain" description="PDZ" evidence="6">
    <location>
        <begin position="215"/>
        <end position="283"/>
    </location>
</feature>
<evidence type="ECO:0000256" key="3">
    <source>
        <dbReference type="ARBA" id="ARBA00022989"/>
    </source>
</evidence>
<evidence type="ECO:0000313" key="7">
    <source>
        <dbReference type="EMBL" id="HIH70006.1"/>
    </source>
</evidence>
<dbReference type="InterPro" id="IPR008915">
    <property type="entry name" value="Peptidase_M50"/>
</dbReference>
<feature type="transmembrane region" description="Helical" evidence="5">
    <location>
        <begin position="519"/>
        <end position="545"/>
    </location>
</feature>
<dbReference type="InterPro" id="IPR001193">
    <property type="entry name" value="MBTPS2"/>
</dbReference>
<dbReference type="PANTHER" id="PTHR13325:SF3">
    <property type="entry name" value="MEMBRANE-BOUND TRANSCRIPTION FACTOR SITE-2 PROTEASE"/>
    <property type="match status" value="1"/>
</dbReference>
<reference evidence="7" key="1">
    <citation type="journal article" date="2020" name="bioRxiv">
        <title>A rank-normalized archaeal taxonomy based on genome phylogeny resolves widespread incomplete and uneven classifications.</title>
        <authorList>
            <person name="Rinke C."/>
            <person name="Chuvochina M."/>
            <person name="Mussig A.J."/>
            <person name="Chaumeil P.-A."/>
            <person name="Waite D.W."/>
            <person name="Whitman W.B."/>
            <person name="Parks D.H."/>
            <person name="Hugenholtz P."/>
        </authorList>
    </citation>
    <scope>NUCLEOTIDE SEQUENCE</scope>
    <source>
        <strain evidence="7">UBA12518</strain>
    </source>
</reference>
<dbReference type="SMART" id="SM00228">
    <property type="entry name" value="PDZ"/>
    <property type="match status" value="2"/>
</dbReference>
<keyword evidence="2 5" id="KW-0812">Transmembrane</keyword>
<name>A0A832VN67_9EURY</name>
<comment type="subcellular location">
    <subcellularLocation>
        <location evidence="1">Endomembrane system</location>
        <topology evidence="1">Multi-pass membrane protein</topology>
    </subcellularLocation>
</comment>
<feature type="transmembrane region" description="Helical" evidence="5">
    <location>
        <begin position="6"/>
        <end position="26"/>
    </location>
</feature>
<dbReference type="GO" id="GO:0004222">
    <property type="term" value="F:metalloendopeptidase activity"/>
    <property type="evidence" value="ECO:0007669"/>
    <property type="project" value="InterPro"/>
</dbReference>
<dbReference type="RefSeq" id="WP_042686147.1">
    <property type="nucleotide sequence ID" value="NZ_DUIH01000017.1"/>
</dbReference>
<evidence type="ECO:0000256" key="2">
    <source>
        <dbReference type="ARBA" id="ARBA00022692"/>
    </source>
</evidence>
<dbReference type="GO" id="GO:0012505">
    <property type="term" value="C:endomembrane system"/>
    <property type="evidence" value="ECO:0007669"/>
    <property type="project" value="UniProtKB-SubCell"/>
</dbReference>
<feature type="domain" description="PDZ" evidence="6">
    <location>
        <begin position="294"/>
        <end position="362"/>
    </location>
</feature>